<comment type="caution">
    <text evidence="1">The sequence shown here is derived from an EMBL/GenBank/DDBJ whole genome shotgun (WGS) entry which is preliminary data.</text>
</comment>
<protein>
    <submittedName>
        <fullName evidence="1">Uncharacterized protein</fullName>
    </submittedName>
</protein>
<name>A0ABU2B6E4_9CORY</name>
<dbReference type="EMBL" id="JAVDYF010000001">
    <property type="protein sequence ID" value="MDR7354195.1"/>
    <property type="molecule type" value="Genomic_DNA"/>
</dbReference>
<keyword evidence="2" id="KW-1185">Reference proteome</keyword>
<proteinExistence type="predicted"/>
<dbReference type="Proteomes" id="UP001183619">
    <property type="component" value="Unassembled WGS sequence"/>
</dbReference>
<gene>
    <name evidence="1" type="ORF">J2S37_000733</name>
</gene>
<evidence type="ECO:0000313" key="1">
    <source>
        <dbReference type="EMBL" id="MDR7354195.1"/>
    </source>
</evidence>
<organism evidence="1 2">
    <name type="scientific">Corynebacterium felinum</name>
    <dbReference type="NCBI Taxonomy" id="131318"/>
    <lineage>
        <taxon>Bacteria</taxon>
        <taxon>Bacillati</taxon>
        <taxon>Actinomycetota</taxon>
        <taxon>Actinomycetes</taxon>
        <taxon>Mycobacteriales</taxon>
        <taxon>Corynebacteriaceae</taxon>
        <taxon>Corynebacterium</taxon>
    </lineage>
</organism>
<evidence type="ECO:0000313" key="2">
    <source>
        <dbReference type="Proteomes" id="UP001183619"/>
    </source>
</evidence>
<reference evidence="1 2" key="1">
    <citation type="submission" date="2023-07" db="EMBL/GenBank/DDBJ databases">
        <title>Sequencing the genomes of 1000 actinobacteria strains.</title>
        <authorList>
            <person name="Klenk H.-P."/>
        </authorList>
    </citation>
    <scope>NUCLEOTIDE SEQUENCE [LARGE SCALE GENOMIC DNA]</scope>
    <source>
        <strain evidence="1 2">DSM 44508</strain>
    </source>
</reference>
<accession>A0ABU2B6E4</accession>
<sequence length="46" mass="5277">MSNSEPAREKRKTRQAIVRITSRAFEALAAKFLVNCVLEIIDWLSN</sequence>